<accession>A0A8T0FDS6</accession>
<dbReference type="EMBL" id="JABXBU010000012">
    <property type="protein sequence ID" value="KAF8789444.1"/>
    <property type="molecule type" value="Genomic_DNA"/>
</dbReference>
<proteinExistence type="predicted"/>
<evidence type="ECO:0000313" key="2">
    <source>
        <dbReference type="Proteomes" id="UP000807504"/>
    </source>
</evidence>
<evidence type="ECO:0000313" key="1">
    <source>
        <dbReference type="EMBL" id="KAF8789444.1"/>
    </source>
</evidence>
<reference evidence="1" key="2">
    <citation type="submission" date="2020-06" db="EMBL/GenBank/DDBJ databases">
        <authorList>
            <person name="Sheffer M."/>
        </authorList>
    </citation>
    <scope>NUCLEOTIDE SEQUENCE</scope>
</reference>
<dbReference type="AlphaFoldDB" id="A0A8T0FDS6"/>
<gene>
    <name evidence="1" type="ORF">HNY73_007382</name>
</gene>
<keyword evidence="2" id="KW-1185">Reference proteome</keyword>
<sequence length="135" mass="15646">MYGISKVLLSQNFSFDQHAFHVSVLNGNKAAAKHFYQKLTSEERVISLSRAVDAVLSNEGRNLPRMHSDFPKETLPDVLCYLLSLMSPKQQMQVLKERPPAILRCFAAWPWQDIFVEISKVIMTFIREEMTFLQR</sequence>
<protein>
    <submittedName>
        <fullName evidence="1">Uncharacterized protein</fullName>
    </submittedName>
</protein>
<comment type="caution">
    <text evidence="1">The sequence shown here is derived from an EMBL/GenBank/DDBJ whole genome shotgun (WGS) entry which is preliminary data.</text>
</comment>
<reference evidence="1" key="1">
    <citation type="journal article" date="2020" name="bioRxiv">
        <title>Chromosome-level reference genome of the European wasp spider Argiope bruennichi: a resource for studies on range expansion and evolutionary adaptation.</title>
        <authorList>
            <person name="Sheffer M.M."/>
            <person name="Hoppe A."/>
            <person name="Krehenwinkel H."/>
            <person name="Uhl G."/>
            <person name="Kuss A.W."/>
            <person name="Jensen L."/>
            <person name="Jensen C."/>
            <person name="Gillespie R.G."/>
            <person name="Hoff K.J."/>
            <person name="Prost S."/>
        </authorList>
    </citation>
    <scope>NUCLEOTIDE SEQUENCE</scope>
</reference>
<dbReference type="Proteomes" id="UP000807504">
    <property type="component" value="Unassembled WGS sequence"/>
</dbReference>
<name>A0A8T0FDS6_ARGBR</name>
<organism evidence="1 2">
    <name type="scientific">Argiope bruennichi</name>
    <name type="common">Wasp spider</name>
    <name type="synonym">Aranea bruennichi</name>
    <dbReference type="NCBI Taxonomy" id="94029"/>
    <lineage>
        <taxon>Eukaryota</taxon>
        <taxon>Metazoa</taxon>
        <taxon>Ecdysozoa</taxon>
        <taxon>Arthropoda</taxon>
        <taxon>Chelicerata</taxon>
        <taxon>Arachnida</taxon>
        <taxon>Araneae</taxon>
        <taxon>Araneomorphae</taxon>
        <taxon>Entelegynae</taxon>
        <taxon>Araneoidea</taxon>
        <taxon>Araneidae</taxon>
        <taxon>Argiope</taxon>
    </lineage>
</organism>